<accession>A0A6J4Q8G8</accession>
<protein>
    <submittedName>
        <fullName evidence="1">Uncharacterized protein</fullName>
    </submittedName>
</protein>
<dbReference type="AlphaFoldDB" id="A0A6J4Q8G8"/>
<sequence length="121" mass="13374">MYPYVLMGAKQHRREFSAELAHAGEARHFIAWTGAAAGLRGGSLSDLAVAAEALLTDIFLSVEIGETLVVESEATEDTVRTIVRHPELRERRMSGLETIMEQFLDGYEISPDKAVMIKRLG</sequence>
<name>A0A6J4Q8G8_9ACTN</name>
<reference evidence="1" key="1">
    <citation type="submission" date="2020-02" db="EMBL/GenBank/DDBJ databases">
        <authorList>
            <person name="Meier V. D."/>
        </authorList>
    </citation>
    <scope>NUCLEOTIDE SEQUENCE</scope>
    <source>
        <strain evidence="1">AVDCRST_MAG37</strain>
    </source>
</reference>
<evidence type="ECO:0000313" key="1">
    <source>
        <dbReference type="EMBL" id="CAA9437779.1"/>
    </source>
</evidence>
<dbReference type="EMBL" id="CADCVD010000043">
    <property type="protein sequence ID" value="CAA9437779.1"/>
    <property type="molecule type" value="Genomic_DNA"/>
</dbReference>
<organism evidence="1">
    <name type="scientific">uncultured Rubrobacteraceae bacterium</name>
    <dbReference type="NCBI Taxonomy" id="349277"/>
    <lineage>
        <taxon>Bacteria</taxon>
        <taxon>Bacillati</taxon>
        <taxon>Actinomycetota</taxon>
        <taxon>Rubrobacteria</taxon>
        <taxon>Rubrobacterales</taxon>
        <taxon>Rubrobacteraceae</taxon>
        <taxon>environmental samples</taxon>
    </lineage>
</organism>
<gene>
    <name evidence="1" type="ORF">AVDCRST_MAG37-1093</name>
</gene>
<proteinExistence type="predicted"/>